<sequence length="255" mass="28231">MKVLAIVNLKGGVGKTTTAINTAAILAERDKRVLLIDADSQYNLSMHMKAVTDGFTLCDLLEGKIKENCFLIQHTYLRNVNIIPSSIDLMKMDLSTLRSGMVNHSAILDFCNNLRDGNAYDFVIIDCPPSFSAACAAAICAADDIVIPTTVGVYEQEGVKNLLKQINGMKAINPDVNVAGVLITQFRKDELCMQGADYFRKHLPVKIFENMIWRSNGVGESAYANESCISWSPNCWAARTYRKFVDEYLEGVSNE</sequence>
<dbReference type="Gene3D" id="3.40.50.300">
    <property type="entry name" value="P-loop containing nucleotide triphosphate hydrolases"/>
    <property type="match status" value="1"/>
</dbReference>
<dbReference type="PANTHER" id="PTHR13696">
    <property type="entry name" value="P-LOOP CONTAINING NUCLEOSIDE TRIPHOSPHATE HYDROLASE"/>
    <property type="match status" value="1"/>
</dbReference>
<dbReference type="InterPro" id="IPR050678">
    <property type="entry name" value="DNA_Partitioning_ATPase"/>
</dbReference>
<proteinExistence type="predicted"/>
<dbReference type="Pfam" id="PF13614">
    <property type="entry name" value="AAA_31"/>
    <property type="match status" value="1"/>
</dbReference>
<dbReference type="SUPFAM" id="SSF52540">
    <property type="entry name" value="P-loop containing nucleoside triphosphate hydrolases"/>
    <property type="match status" value="1"/>
</dbReference>
<organism evidence="2 3">
    <name type="scientific">Candidatus Butyricicoccus avistercoris</name>
    <dbReference type="NCBI Taxonomy" id="2838518"/>
    <lineage>
        <taxon>Bacteria</taxon>
        <taxon>Bacillati</taxon>
        <taxon>Bacillota</taxon>
        <taxon>Clostridia</taxon>
        <taxon>Eubacteriales</taxon>
        <taxon>Butyricicoccaceae</taxon>
        <taxon>Butyricicoccus</taxon>
    </lineage>
</organism>
<dbReference type="AlphaFoldDB" id="A0A9D1PGW9"/>
<comment type="caution">
    <text evidence="2">The sequence shown here is derived from an EMBL/GenBank/DDBJ whole genome shotgun (WGS) entry which is preliminary data.</text>
</comment>
<dbReference type="EMBL" id="DXIE01000026">
    <property type="protein sequence ID" value="HIV61911.1"/>
    <property type="molecule type" value="Genomic_DNA"/>
</dbReference>
<evidence type="ECO:0000313" key="3">
    <source>
        <dbReference type="Proteomes" id="UP000886808"/>
    </source>
</evidence>
<gene>
    <name evidence="2" type="ORF">H9746_03555</name>
</gene>
<evidence type="ECO:0000259" key="1">
    <source>
        <dbReference type="Pfam" id="PF13614"/>
    </source>
</evidence>
<dbReference type="InterPro" id="IPR027417">
    <property type="entry name" value="P-loop_NTPase"/>
</dbReference>
<dbReference type="CDD" id="cd02042">
    <property type="entry name" value="ParAB_family"/>
    <property type="match status" value="1"/>
</dbReference>
<name>A0A9D1PGW9_9FIRM</name>
<reference evidence="2" key="2">
    <citation type="submission" date="2021-04" db="EMBL/GenBank/DDBJ databases">
        <authorList>
            <person name="Gilroy R."/>
        </authorList>
    </citation>
    <scope>NUCLEOTIDE SEQUENCE</scope>
    <source>
        <strain evidence="2">CHK193-4272</strain>
    </source>
</reference>
<accession>A0A9D1PGW9</accession>
<evidence type="ECO:0000313" key="2">
    <source>
        <dbReference type="EMBL" id="HIV61911.1"/>
    </source>
</evidence>
<dbReference type="InterPro" id="IPR025669">
    <property type="entry name" value="AAA_dom"/>
</dbReference>
<dbReference type="PANTHER" id="PTHR13696:SF52">
    <property type="entry name" value="PARA FAMILY PROTEIN CT_582"/>
    <property type="match status" value="1"/>
</dbReference>
<dbReference type="Proteomes" id="UP000886808">
    <property type="component" value="Unassembled WGS sequence"/>
</dbReference>
<reference evidence="2" key="1">
    <citation type="journal article" date="2021" name="PeerJ">
        <title>Extensive microbial diversity within the chicken gut microbiome revealed by metagenomics and culture.</title>
        <authorList>
            <person name="Gilroy R."/>
            <person name="Ravi A."/>
            <person name="Getino M."/>
            <person name="Pursley I."/>
            <person name="Horton D.L."/>
            <person name="Alikhan N.F."/>
            <person name="Baker D."/>
            <person name="Gharbi K."/>
            <person name="Hall N."/>
            <person name="Watson M."/>
            <person name="Adriaenssens E.M."/>
            <person name="Foster-Nyarko E."/>
            <person name="Jarju S."/>
            <person name="Secka A."/>
            <person name="Antonio M."/>
            <person name="Oren A."/>
            <person name="Chaudhuri R.R."/>
            <person name="La Ragione R."/>
            <person name="Hildebrand F."/>
            <person name="Pallen M.J."/>
        </authorList>
    </citation>
    <scope>NUCLEOTIDE SEQUENCE</scope>
    <source>
        <strain evidence="2">CHK193-4272</strain>
    </source>
</reference>
<protein>
    <submittedName>
        <fullName evidence="2">ParA family protein</fullName>
    </submittedName>
</protein>
<feature type="domain" description="AAA" evidence="1">
    <location>
        <begin position="1"/>
        <end position="176"/>
    </location>
</feature>